<protein>
    <submittedName>
        <fullName evidence="2">Uncharacterized protein</fullName>
    </submittedName>
</protein>
<accession>A0A7W7VA94</accession>
<sequence length="315" mass="35054">MGKPGRGLIPQAGDDAEKVTALAVKRTRRYLAEVRKRYPDAFAQLNRMVRQKGAPGMPDWPDWCWLPMGASYAVASGGGLNRLTATDPRTADMGRLAALAAWRLTKGVYWLEADAQDRHIRRLWKAPGVPADPVLRQERYTGGMPQHCVYVALPQRNRPTQVGPLPWPLGVFIHLEHDVNNGRPELRIVVDTDGTWEGLAPHPVMLDRPTLLASSREGAHESLATVLQHFPGLGDNEDPAEALAKFSQTLPFQVWPVVEAVTDPDVVISRWDMPGERPERARPVQDSGGPRWEPANEPVRWRVSLEAPRPGLRAM</sequence>
<feature type="region of interest" description="Disordered" evidence="1">
    <location>
        <begin position="276"/>
        <end position="297"/>
    </location>
</feature>
<dbReference type="RefSeq" id="WP_184828073.1">
    <property type="nucleotide sequence ID" value="NZ_BMTK01000036.1"/>
</dbReference>
<keyword evidence="3" id="KW-1185">Reference proteome</keyword>
<evidence type="ECO:0000313" key="3">
    <source>
        <dbReference type="Proteomes" id="UP000579523"/>
    </source>
</evidence>
<evidence type="ECO:0000313" key="2">
    <source>
        <dbReference type="EMBL" id="MBB4902607.1"/>
    </source>
</evidence>
<dbReference type="InterPro" id="IPR058915">
    <property type="entry name" value="AcrVA2-like"/>
</dbReference>
<name>A0A7W7VA94_9ACTN</name>
<evidence type="ECO:0000256" key="1">
    <source>
        <dbReference type="SAM" id="MobiDB-lite"/>
    </source>
</evidence>
<dbReference type="AlphaFoldDB" id="A0A7W7VA94"/>
<dbReference type="EMBL" id="JACHJI010000017">
    <property type="protein sequence ID" value="MBB4902607.1"/>
    <property type="molecule type" value="Genomic_DNA"/>
</dbReference>
<reference evidence="2 3" key="1">
    <citation type="submission" date="2020-08" db="EMBL/GenBank/DDBJ databases">
        <title>Genomic Encyclopedia of Type Strains, Phase III (KMG-III): the genomes of soil and plant-associated and newly described type strains.</title>
        <authorList>
            <person name="Whitman W."/>
        </authorList>
    </citation>
    <scope>NUCLEOTIDE SEQUENCE [LARGE SCALE GENOMIC DNA]</scope>
    <source>
        <strain evidence="2 3">CECT 3273</strain>
    </source>
</reference>
<proteinExistence type="predicted"/>
<gene>
    <name evidence="2" type="ORF">FHS37_006704</name>
</gene>
<organism evidence="2 3">
    <name type="scientific">Streptomyces griseomycini</name>
    <dbReference type="NCBI Taxonomy" id="66895"/>
    <lineage>
        <taxon>Bacteria</taxon>
        <taxon>Bacillati</taxon>
        <taxon>Actinomycetota</taxon>
        <taxon>Actinomycetes</taxon>
        <taxon>Kitasatosporales</taxon>
        <taxon>Streptomycetaceae</taxon>
        <taxon>Streptomyces</taxon>
    </lineage>
</organism>
<dbReference type="Proteomes" id="UP000579523">
    <property type="component" value="Unassembled WGS sequence"/>
</dbReference>
<dbReference type="Pfam" id="PF26125">
    <property type="entry name" value="AcrVA2-like"/>
    <property type="match status" value="1"/>
</dbReference>
<comment type="caution">
    <text evidence="2">The sequence shown here is derived from an EMBL/GenBank/DDBJ whole genome shotgun (WGS) entry which is preliminary data.</text>
</comment>